<evidence type="ECO:0000313" key="2">
    <source>
        <dbReference type="Proteomes" id="UP001448207"/>
    </source>
</evidence>
<dbReference type="Proteomes" id="UP001448207">
    <property type="component" value="Unassembled WGS sequence"/>
</dbReference>
<accession>A0ABR3AXX8</accession>
<keyword evidence="2" id="KW-1185">Reference proteome</keyword>
<dbReference type="EMBL" id="JBCLYO010000015">
    <property type="protein sequence ID" value="KAL0082688.1"/>
    <property type="molecule type" value="Genomic_DNA"/>
</dbReference>
<comment type="caution">
    <text evidence="1">The sequence shown here is derived from an EMBL/GenBank/DDBJ whole genome shotgun (WGS) entry which is preliminary data.</text>
</comment>
<gene>
    <name evidence="1" type="ORF">J3Q64DRAFT_1700612</name>
</gene>
<proteinExistence type="predicted"/>
<protein>
    <submittedName>
        <fullName evidence="1">Uncharacterized protein</fullName>
    </submittedName>
</protein>
<sequence>MSITFNQPIINSDVHITTQCPKLLDLSISSVEVKRLKKKYFLSGSQRRSNITEALKRFRKQSIAKVHKNNDISSLKIIPKIYRAPSQAVVYCKDKADEEEKMAMMRAIKVTVKEKKQSRASIADNSEATFIGKYLMPVIRTVLLKKSGKNIHYAI</sequence>
<name>A0ABR3AXX8_PHYBL</name>
<organism evidence="1 2">
    <name type="scientific">Phycomyces blakesleeanus</name>
    <dbReference type="NCBI Taxonomy" id="4837"/>
    <lineage>
        <taxon>Eukaryota</taxon>
        <taxon>Fungi</taxon>
        <taxon>Fungi incertae sedis</taxon>
        <taxon>Mucoromycota</taxon>
        <taxon>Mucoromycotina</taxon>
        <taxon>Mucoromycetes</taxon>
        <taxon>Mucorales</taxon>
        <taxon>Phycomycetaceae</taxon>
        <taxon>Phycomyces</taxon>
    </lineage>
</organism>
<reference evidence="1 2" key="1">
    <citation type="submission" date="2024-04" db="EMBL/GenBank/DDBJ databases">
        <title>Symmetric and asymmetric DNA N6-adenine methylation regulates different biological responses in Mucorales.</title>
        <authorList>
            <consortium name="Lawrence Berkeley National Laboratory"/>
            <person name="Lax C."/>
            <person name="Mondo S.J."/>
            <person name="Osorio-Concepcion M."/>
            <person name="Muszewska A."/>
            <person name="Corrochano-Luque M."/>
            <person name="Gutierrez G."/>
            <person name="Riley R."/>
            <person name="Lipzen A."/>
            <person name="Guo J."/>
            <person name="Hundley H."/>
            <person name="Amirebrahimi M."/>
            <person name="Ng V."/>
            <person name="Lorenzo-Gutierrez D."/>
            <person name="Binder U."/>
            <person name="Yang J."/>
            <person name="Song Y."/>
            <person name="Canovas D."/>
            <person name="Navarro E."/>
            <person name="Freitag M."/>
            <person name="Gabaldon T."/>
            <person name="Grigoriev I.V."/>
            <person name="Corrochano L.M."/>
            <person name="Nicolas F.E."/>
            <person name="Garre V."/>
        </authorList>
    </citation>
    <scope>NUCLEOTIDE SEQUENCE [LARGE SCALE GENOMIC DNA]</scope>
    <source>
        <strain evidence="1 2">L51</strain>
    </source>
</reference>
<evidence type="ECO:0000313" key="1">
    <source>
        <dbReference type="EMBL" id="KAL0082688.1"/>
    </source>
</evidence>